<name>A0A8W4F7P5_PIG</name>
<dbReference type="AlphaFoldDB" id="A0A8W4F7P5"/>
<reference evidence="1" key="2">
    <citation type="submission" date="2025-08" db="UniProtKB">
        <authorList>
            <consortium name="Ensembl"/>
        </authorList>
    </citation>
    <scope>IDENTIFICATION</scope>
</reference>
<organism evidence="1 2">
    <name type="scientific">Sus scrofa</name>
    <name type="common">Pig</name>
    <dbReference type="NCBI Taxonomy" id="9823"/>
    <lineage>
        <taxon>Eukaryota</taxon>
        <taxon>Metazoa</taxon>
        <taxon>Chordata</taxon>
        <taxon>Craniata</taxon>
        <taxon>Vertebrata</taxon>
        <taxon>Euteleostomi</taxon>
        <taxon>Mammalia</taxon>
        <taxon>Eutheria</taxon>
        <taxon>Laurasiatheria</taxon>
        <taxon>Artiodactyla</taxon>
        <taxon>Suina</taxon>
        <taxon>Suidae</taxon>
        <taxon>Sus</taxon>
    </lineage>
</organism>
<evidence type="ECO:0000313" key="2">
    <source>
        <dbReference type="Proteomes" id="UP000008227"/>
    </source>
</evidence>
<reference evidence="1" key="1">
    <citation type="journal article" date="2020" name="Gigascience">
        <title>An improved pig reference genome sequence to enable pig genetics and genomics research.</title>
        <authorList>
            <person name="Warr A."/>
            <person name="Affara N."/>
            <person name="Aken B."/>
            <person name="Beiki H."/>
            <person name="Bickhart D.M."/>
            <person name="Billis K."/>
            <person name="Chow W."/>
            <person name="Eory L."/>
            <person name="Finlayson H.A."/>
            <person name="Flicek P."/>
            <person name="Giron C.G."/>
            <person name="Griffin D.K."/>
            <person name="Hall R."/>
            <person name="Hannum G."/>
            <person name="Hourlier T."/>
            <person name="Howe K."/>
            <person name="Hume D.A."/>
            <person name="Izuogu O."/>
            <person name="Kim K."/>
            <person name="Koren S."/>
            <person name="Liu H."/>
            <person name="Manchanda N."/>
            <person name="Martin F.J."/>
            <person name="Nonneman D.J."/>
            <person name="O'Connor R.E."/>
            <person name="Phillippy A.M."/>
            <person name="Rohrer G.A."/>
            <person name="Rosen B.D."/>
            <person name="Rund L.A."/>
            <person name="Sargent C.A."/>
            <person name="Schook L.B."/>
            <person name="Schroeder S.G."/>
            <person name="Schwartz A.S."/>
            <person name="Skinner B.M."/>
            <person name="Talbot R."/>
            <person name="Tseng E."/>
            <person name="Tuggle C.K."/>
            <person name="Watson M."/>
            <person name="Smith T.P.L."/>
            <person name="Archibald A.L."/>
        </authorList>
    </citation>
    <scope>NUCLEOTIDE SEQUENCE [LARGE SCALE GENOMIC DNA]</scope>
    <source>
        <strain evidence="1">Duroc</strain>
    </source>
</reference>
<sequence length="69" mass="7872">MLRGFLDPGYYKLARNWILRGACGVVGTIGVIWATDWQLILDWVLYINESLRMTNQGVSTVAQWAKNLD</sequence>
<proteinExistence type="predicted"/>
<dbReference type="Proteomes" id="UP000008227">
    <property type="component" value="Chromosome 9"/>
</dbReference>
<dbReference type="Ensembl" id="ENSSSCT00000103499.1">
    <property type="protein sequence ID" value="ENSSSCP00000074798.1"/>
    <property type="gene ID" value="ENSSSCG00000061774.1"/>
</dbReference>
<keyword evidence="2" id="KW-1185">Reference proteome</keyword>
<dbReference type="InterPro" id="IPR029027">
    <property type="entry name" value="Single_a-helix_sf"/>
</dbReference>
<dbReference type="SUPFAM" id="SSF81518">
    <property type="entry name" value="Subunit XI (6.4 kDa protein) of cytochrome bc1 complex (Ubiquinol-cytochrome c reductase)"/>
    <property type="match status" value="1"/>
</dbReference>
<dbReference type="Pfam" id="PF08997">
    <property type="entry name" value="UCR_6-4kD"/>
    <property type="match status" value="1"/>
</dbReference>
<dbReference type="Gene3D" id="1.20.5.220">
    <property type="match status" value="1"/>
</dbReference>
<dbReference type="GO" id="GO:0005739">
    <property type="term" value="C:mitochondrion"/>
    <property type="evidence" value="ECO:0007669"/>
    <property type="project" value="GOC"/>
</dbReference>
<protein>
    <submittedName>
        <fullName evidence="1">Uncharacterized protein</fullName>
    </submittedName>
</protein>
<reference evidence="1" key="3">
    <citation type="submission" date="2025-09" db="UniProtKB">
        <authorList>
            <consortium name="Ensembl"/>
        </authorList>
    </citation>
    <scope>IDENTIFICATION</scope>
</reference>
<dbReference type="GeneTree" id="ENSGT01070000257273"/>
<evidence type="ECO:0000313" key="1">
    <source>
        <dbReference type="Ensembl" id="ENSSSCP00000074798.1"/>
    </source>
</evidence>
<dbReference type="InterPro" id="IPR015089">
    <property type="entry name" value="UQCR"/>
</dbReference>
<accession>A0A8W4F7P5</accession>
<dbReference type="GO" id="GO:0006122">
    <property type="term" value="P:mitochondrial electron transport, ubiquinol to cytochrome c"/>
    <property type="evidence" value="ECO:0007669"/>
    <property type="project" value="InterPro"/>
</dbReference>